<feature type="domain" description="DUF2179" evidence="8">
    <location>
        <begin position="240"/>
        <end position="294"/>
    </location>
</feature>
<accession>A0A2V4VQ51</accession>
<evidence type="ECO:0000256" key="3">
    <source>
        <dbReference type="ARBA" id="ARBA00022692"/>
    </source>
</evidence>
<keyword evidence="3 7" id="KW-0812">Transmembrane</keyword>
<dbReference type="EMBL" id="QJSW01000008">
    <property type="protein sequence ID" value="PYE48434.1"/>
    <property type="molecule type" value="Genomic_DNA"/>
</dbReference>
<feature type="transmembrane region" description="Helical" evidence="7">
    <location>
        <begin position="70"/>
        <end position="90"/>
    </location>
</feature>
<feature type="transmembrane region" description="Helical" evidence="7">
    <location>
        <begin position="31"/>
        <end position="50"/>
    </location>
</feature>
<evidence type="ECO:0000256" key="4">
    <source>
        <dbReference type="ARBA" id="ARBA00022989"/>
    </source>
</evidence>
<feature type="compositionally biased region" description="Basic and acidic residues" evidence="6">
    <location>
        <begin position="345"/>
        <end position="358"/>
    </location>
</feature>
<dbReference type="GO" id="GO:0005886">
    <property type="term" value="C:plasma membrane"/>
    <property type="evidence" value="ECO:0007669"/>
    <property type="project" value="UniProtKB-SubCell"/>
</dbReference>
<evidence type="ECO:0000313" key="9">
    <source>
        <dbReference type="EMBL" id="PYE48434.1"/>
    </source>
</evidence>
<dbReference type="Gene3D" id="3.30.70.120">
    <property type="match status" value="1"/>
</dbReference>
<dbReference type="CDD" id="cd16380">
    <property type="entry name" value="YitT_C"/>
    <property type="match status" value="1"/>
</dbReference>
<feature type="transmembrane region" description="Helical" evidence="7">
    <location>
        <begin position="127"/>
        <end position="145"/>
    </location>
</feature>
<feature type="transmembrane region" description="Helical" evidence="7">
    <location>
        <begin position="97"/>
        <end position="115"/>
    </location>
</feature>
<organism evidence="9 10">
    <name type="scientific">Paenibacillus barcinonensis</name>
    <dbReference type="NCBI Taxonomy" id="198119"/>
    <lineage>
        <taxon>Bacteria</taxon>
        <taxon>Bacillati</taxon>
        <taxon>Bacillota</taxon>
        <taxon>Bacilli</taxon>
        <taxon>Bacillales</taxon>
        <taxon>Paenibacillaceae</taxon>
        <taxon>Paenibacillus</taxon>
    </lineage>
</organism>
<reference evidence="9 10" key="1">
    <citation type="submission" date="2018-06" db="EMBL/GenBank/DDBJ databases">
        <title>Genomic Encyclopedia of Type Strains, Phase III (KMG-III): the genomes of soil and plant-associated and newly described type strains.</title>
        <authorList>
            <person name="Whitman W."/>
        </authorList>
    </citation>
    <scope>NUCLEOTIDE SEQUENCE [LARGE SCALE GENOMIC DNA]</scope>
    <source>
        <strain evidence="9 10">CECT 7022</strain>
    </source>
</reference>
<evidence type="ECO:0000256" key="2">
    <source>
        <dbReference type="ARBA" id="ARBA00022475"/>
    </source>
</evidence>
<evidence type="ECO:0000256" key="5">
    <source>
        <dbReference type="ARBA" id="ARBA00023136"/>
    </source>
</evidence>
<dbReference type="InterPro" id="IPR019264">
    <property type="entry name" value="DUF2179"/>
</dbReference>
<evidence type="ECO:0000259" key="8">
    <source>
        <dbReference type="Pfam" id="PF10035"/>
    </source>
</evidence>
<dbReference type="PANTHER" id="PTHR33545:SF3">
    <property type="entry name" value="UPF0750 MEMBRANE PROTEIN YQFU"/>
    <property type="match status" value="1"/>
</dbReference>
<sequence>MSNVTVKELTAKQADRGVRSSVFTLKFLQRIVMILVGAALMAVSLEVFLVPNGVIDGGITGISIMVSELTHLPLGIFLTLLNLPFLILGYKQIGKTFALSTLLGIVVMSIGTSLLHDVPALTPGEPLLGAVFGGLILGVGVGLVIRSGGSLDGTEIVAILFSEKSPLSVGQIVLIINVFIFAGAGFVFGWPNALYSMIAYYIAMKMIDIVNEGLDQSKSVWIISEKYRDIGSALTDRLGRGVTYLDGEGGFSGDEKKIIFVVITRLEEAKLKTIVEDWDPQAFVAIGNIHDVKGGRFKKKRYPLEIPFLVIMIHMCMQIAGILSDRVSAIFSSDVSESAPPAAEEQLRSDRQQGPDVQ</sequence>
<dbReference type="AlphaFoldDB" id="A0A2V4VQ51"/>
<dbReference type="Proteomes" id="UP000247790">
    <property type="component" value="Unassembled WGS sequence"/>
</dbReference>
<proteinExistence type="predicted"/>
<comment type="caution">
    <text evidence="9">The sequence shown here is derived from an EMBL/GenBank/DDBJ whole genome shotgun (WGS) entry which is preliminary data.</text>
</comment>
<keyword evidence="2" id="KW-1003">Cell membrane</keyword>
<evidence type="ECO:0000313" key="10">
    <source>
        <dbReference type="Proteomes" id="UP000247790"/>
    </source>
</evidence>
<dbReference type="InterPro" id="IPR051461">
    <property type="entry name" value="UPF0750_membrane"/>
</dbReference>
<feature type="region of interest" description="Disordered" evidence="6">
    <location>
        <begin position="337"/>
        <end position="358"/>
    </location>
</feature>
<gene>
    <name evidence="9" type="ORF">DFQ00_10824</name>
</gene>
<dbReference type="PANTHER" id="PTHR33545">
    <property type="entry name" value="UPF0750 MEMBRANE PROTEIN YITT-RELATED"/>
    <property type="match status" value="1"/>
</dbReference>
<evidence type="ECO:0000256" key="7">
    <source>
        <dbReference type="SAM" id="Phobius"/>
    </source>
</evidence>
<evidence type="ECO:0000256" key="1">
    <source>
        <dbReference type="ARBA" id="ARBA00004651"/>
    </source>
</evidence>
<feature type="transmembrane region" description="Helical" evidence="7">
    <location>
        <begin position="166"/>
        <end position="187"/>
    </location>
</feature>
<name>A0A2V4VQ51_PAEBA</name>
<protein>
    <submittedName>
        <fullName evidence="9">Uncharacterized membrane-anchored protein YitT (DUF2179 family)</fullName>
    </submittedName>
</protein>
<dbReference type="Pfam" id="PF10035">
    <property type="entry name" value="DUF2179"/>
    <property type="match status" value="1"/>
</dbReference>
<keyword evidence="4 7" id="KW-1133">Transmembrane helix</keyword>
<dbReference type="InterPro" id="IPR015867">
    <property type="entry name" value="N-reg_PII/ATP_PRibTrfase_C"/>
</dbReference>
<comment type="subcellular location">
    <subcellularLocation>
        <location evidence="1">Cell membrane</location>
        <topology evidence="1">Multi-pass membrane protein</topology>
    </subcellularLocation>
</comment>
<dbReference type="InterPro" id="IPR003740">
    <property type="entry name" value="YitT"/>
</dbReference>
<keyword evidence="5 7" id="KW-0472">Membrane</keyword>
<evidence type="ECO:0000256" key="6">
    <source>
        <dbReference type="SAM" id="MobiDB-lite"/>
    </source>
</evidence>
<dbReference type="Pfam" id="PF02588">
    <property type="entry name" value="YitT_membrane"/>
    <property type="match status" value="1"/>
</dbReference>